<evidence type="ECO:0000313" key="1">
    <source>
        <dbReference type="EMBL" id="MCL7031134.1"/>
    </source>
</evidence>
<evidence type="ECO:0000313" key="2">
    <source>
        <dbReference type="Proteomes" id="UP001177140"/>
    </source>
</evidence>
<dbReference type="Proteomes" id="UP001177140">
    <property type="component" value="Unassembled WGS sequence"/>
</dbReference>
<keyword evidence="2" id="KW-1185">Reference proteome</keyword>
<feature type="non-terminal residue" evidence="1">
    <location>
        <position position="276"/>
    </location>
</feature>
<reference evidence="1" key="1">
    <citation type="submission" date="2022-03" db="EMBL/GenBank/DDBJ databases">
        <title>A functionally conserved STORR gene fusion in Papaver species that diverged 16.8 million years ago.</title>
        <authorList>
            <person name="Catania T."/>
        </authorList>
    </citation>
    <scope>NUCLEOTIDE SEQUENCE</scope>
    <source>
        <strain evidence="1">S-191538</strain>
    </source>
</reference>
<dbReference type="InterPro" id="IPR055336">
    <property type="entry name" value="At4g00755-like"/>
</dbReference>
<organism evidence="1 2">
    <name type="scientific">Papaver nudicaule</name>
    <name type="common">Iceland poppy</name>
    <dbReference type="NCBI Taxonomy" id="74823"/>
    <lineage>
        <taxon>Eukaryota</taxon>
        <taxon>Viridiplantae</taxon>
        <taxon>Streptophyta</taxon>
        <taxon>Embryophyta</taxon>
        <taxon>Tracheophyta</taxon>
        <taxon>Spermatophyta</taxon>
        <taxon>Magnoliopsida</taxon>
        <taxon>Ranunculales</taxon>
        <taxon>Papaveraceae</taxon>
        <taxon>Papaveroideae</taxon>
        <taxon>Papaver</taxon>
    </lineage>
</organism>
<dbReference type="AlphaFoldDB" id="A0AA41S148"/>
<dbReference type="EMBL" id="JAJJMA010109057">
    <property type="protein sequence ID" value="MCL7031134.1"/>
    <property type="molecule type" value="Genomic_DNA"/>
</dbReference>
<proteinExistence type="predicted"/>
<accession>A0AA41S148</accession>
<sequence length="276" mass="31126">IVNGFSKSLCLRLFPETSSAIKAIEENNVIEISGFETSGSEQVEKLKKNHRIFAFLARGLAPSLTNGCIKEAISASSTDRFMEENIHNTLIPEDRVDGMASYWSSIGETDPEVPETLTYKLVSKLSFITEINIQPFQVFYDHGVPICSAKAVRFRLGHVRESKYERYLFGDYTAGRRSIEDLVVWSYTSEKFAMVQENCLQKFKLPEPVLAIGGLLQIELLGRAELAWNDLYYLCVTHVQVVGRPLTDDFEAELIDHSKKCILKYNPETVTSMGPP</sequence>
<comment type="caution">
    <text evidence="1">The sequence shown here is derived from an EMBL/GenBank/DDBJ whole genome shotgun (WGS) entry which is preliminary data.</text>
</comment>
<dbReference type="PANTHER" id="PTHR39741:SF2">
    <property type="entry name" value="F-BOX DOMAIN-CONTAINING PROTEIN"/>
    <property type="match status" value="1"/>
</dbReference>
<evidence type="ECO:0008006" key="3">
    <source>
        <dbReference type="Google" id="ProtNLM"/>
    </source>
</evidence>
<dbReference type="PANTHER" id="PTHR39741">
    <property type="entry name" value="F-BOX DOMAIN CONTAINING PROTEIN, EXPRESSED"/>
    <property type="match status" value="1"/>
</dbReference>
<gene>
    <name evidence="1" type="ORF">MKW94_003471</name>
</gene>
<protein>
    <recommendedName>
        <fullName evidence="3">F-box protein</fullName>
    </recommendedName>
</protein>
<name>A0AA41S148_PAPNU</name>